<dbReference type="EMBL" id="KJ922127">
    <property type="protein sequence ID" value="AJM87278.1"/>
    <property type="molecule type" value="Genomic_DNA"/>
</dbReference>
<geneLocation type="plasmid" evidence="2">
    <name>pLRSA417</name>
</geneLocation>
<reference evidence="2" key="1">
    <citation type="journal article" date="2015" name="Antimicrob. Agents Chemother.">
        <title>Dissemination of the Same cfr-Carrying Plasmid among Methicillin-Resistant Staphylococcus aureus and Coagulase-Negative Staphylococcal Isolates in China.</title>
        <authorList>
            <person name="Cai J.C."/>
            <person name="Hu Y.Y."/>
            <person name="Zhou H.W."/>
            <person name="Chen G.X."/>
            <person name="Zhang R."/>
        </authorList>
    </citation>
    <scope>NUCLEOTIDE SEQUENCE</scope>
    <source>
        <strain evidence="2">417</strain>
        <plasmid evidence="2">pLRSA417</plasmid>
    </source>
</reference>
<sequence>MKKGIFILTGIIWLVLIYLAQILAYALNTLSNTSNKQKIFSDISQLFIPPAKHPISTIIGFITDKNTVFFVIGGIATIICIYILIKQLFESKDGNEKNQDYKIAKHGSHGSAKFAEDSELFSEGHYKKMKENDITNYVYNSLDKSLIEERSDKE</sequence>
<organism evidence="2">
    <name type="scientific">Staphylococcus aureus</name>
    <dbReference type="NCBI Taxonomy" id="1280"/>
    <lineage>
        <taxon>Bacteria</taxon>
        <taxon>Bacillati</taxon>
        <taxon>Bacillota</taxon>
        <taxon>Bacilli</taxon>
        <taxon>Bacillales</taxon>
        <taxon>Staphylococcaceae</taxon>
        <taxon>Staphylococcus</taxon>
    </lineage>
</organism>
<keyword evidence="1" id="KW-0472">Membrane</keyword>
<gene>
    <name evidence="2" type="primary">traJ</name>
</gene>
<accession>A0A0C5BK79</accession>
<feature type="transmembrane region" description="Helical" evidence="1">
    <location>
        <begin position="5"/>
        <end position="27"/>
    </location>
</feature>
<keyword evidence="1" id="KW-0812">Transmembrane</keyword>
<keyword evidence="2" id="KW-0614">Plasmid</keyword>
<dbReference type="AlphaFoldDB" id="A0A0C5BK79"/>
<dbReference type="RefSeq" id="WP_000715271.1">
    <property type="nucleotide sequence ID" value="NZ_BEYA01000016.1"/>
</dbReference>
<evidence type="ECO:0000256" key="1">
    <source>
        <dbReference type="SAM" id="Phobius"/>
    </source>
</evidence>
<name>A0A0C5BK79_STAAU</name>
<feature type="transmembrane region" description="Helical" evidence="1">
    <location>
        <begin position="67"/>
        <end position="85"/>
    </location>
</feature>
<protein>
    <submittedName>
        <fullName evidence="2">Conjugal transfer protein traJ</fullName>
    </submittedName>
</protein>
<keyword evidence="1" id="KW-1133">Transmembrane helix</keyword>
<evidence type="ECO:0000313" key="2">
    <source>
        <dbReference type="EMBL" id="AJM87278.1"/>
    </source>
</evidence>
<proteinExistence type="predicted"/>